<dbReference type="RefSeq" id="XP_039141214.1">
    <property type="nucleotide sequence ID" value="XM_039285280.1"/>
</dbReference>
<evidence type="ECO:0000313" key="1">
    <source>
        <dbReference type="Proteomes" id="UP001515500"/>
    </source>
</evidence>
<dbReference type="GeneID" id="120278494"/>
<keyword evidence="1" id="KW-1185">Reference proteome</keyword>
<dbReference type="PANTHER" id="PTHR33067">
    <property type="entry name" value="RNA-DIRECTED DNA POLYMERASE-RELATED"/>
    <property type="match status" value="1"/>
</dbReference>
<proteinExistence type="predicted"/>
<name>A0AB40CMN0_DIOCR</name>
<dbReference type="InterPro" id="IPR021109">
    <property type="entry name" value="Peptidase_aspartic_dom_sf"/>
</dbReference>
<reference evidence="2" key="1">
    <citation type="submission" date="2025-08" db="UniProtKB">
        <authorList>
            <consortium name="RefSeq"/>
        </authorList>
    </citation>
    <scope>IDENTIFICATION</scope>
</reference>
<organism evidence="1 2">
    <name type="scientific">Dioscorea cayennensis subsp. rotundata</name>
    <name type="common">White Guinea yam</name>
    <name type="synonym">Dioscorea rotundata</name>
    <dbReference type="NCBI Taxonomy" id="55577"/>
    <lineage>
        <taxon>Eukaryota</taxon>
        <taxon>Viridiplantae</taxon>
        <taxon>Streptophyta</taxon>
        <taxon>Embryophyta</taxon>
        <taxon>Tracheophyta</taxon>
        <taxon>Spermatophyta</taxon>
        <taxon>Magnoliopsida</taxon>
        <taxon>Liliopsida</taxon>
        <taxon>Dioscoreales</taxon>
        <taxon>Dioscoreaceae</taxon>
        <taxon>Dioscorea</taxon>
    </lineage>
</organism>
<dbReference type="Gene3D" id="2.40.70.10">
    <property type="entry name" value="Acid Proteases"/>
    <property type="match status" value="1"/>
</dbReference>
<protein>
    <submittedName>
        <fullName evidence="2">Uncharacterized protein LOC120278494</fullName>
    </submittedName>
</protein>
<dbReference type="AlphaFoldDB" id="A0AB40CMN0"/>
<evidence type="ECO:0000313" key="2">
    <source>
        <dbReference type="RefSeq" id="XP_039141214.1"/>
    </source>
</evidence>
<accession>A0AB40CMN0</accession>
<dbReference type="PANTHER" id="PTHR33067:SF35">
    <property type="entry name" value="ASPARTIC PEPTIDASE DDI1-TYPE DOMAIN-CONTAINING PROTEIN"/>
    <property type="match status" value="1"/>
</dbReference>
<gene>
    <name evidence="2" type="primary">LOC120278494</name>
</gene>
<dbReference type="Proteomes" id="UP001515500">
    <property type="component" value="Chromosome 16"/>
</dbReference>
<sequence>MPRYAKFLKELLTNKMKLEEVPSITFSEECLALLTNKLLKNEKDLRGFIIPCTIEGLVDDKTLADLGVNINLIPYRIFQKLGLGEPKSMTMTLQLDGRSIHQPRGIIKDFVILDVDEK</sequence>